<dbReference type="eggNOG" id="ENOG50300CH">
    <property type="taxonomic scope" value="Bacteria"/>
</dbReference>
<dbReference type="PATRIC" id="fig|366394.8.peg.4473"/>
<dbReference type="Proteomes" id="UP000001108">
    <property type="component" value="Chromosome"/>
</dbReference>
<sequence length="104" mass="11510">MTKASEAFGIRHDIAATAEDVARIRRALDRFYTAIETVELVADTYIQLHTGDSIRAAFIKHNPLSGQAHGVSMAITEMPETWPPKYRASVAYHLSPLLDDVVNS</sequence>
<dbReference type="STRING" id="366394.Smed_1344"/>
<gene>
    <name evidence="1" type="ordered locus">Smed_1344</name>
</gene>
<name>A6U964_SINMW</name>
<protein>
    <submittedName>
        <fullName evidence="1">Uncharacterized protein</fullName>
    </submittedName>
</protein>
<reference evidence="1 2" key="2">
    <citation type="journal article" date="2010" name="Stand. Genomic Sci.">
        <title>Complete genome sequence of the Medicago microsymbiont Ensifer (Sinorhizobium) medicae strain WSM419.</title>
        <authorList>
            <person name="Reeve W."/>
            <person name="Chain P."/>
            <person name="O'Hara G."/>
            <person name="Ardley J."/>
            <person name="Nandesena K."/>
            <person name="Brau L."/>
            <person name="Tiwari R."/>
            <person name="Malfatti S."/>
            <person name="Kiss H."/>
            <person name="Lapidus A."/>
            <person name="Copeland A."/>
            <person name="Nolan M."/>
            <person name="Land M."/>
            <person name="Hauser L."/>
            <person name="Chang Y.J."/>
            <person name="Ivanova N."/>
            <person name="Mavromatis K."/>
            <person name="Markowitz V."/>
            <person name="Kyrpides N."/>
            <person name="Gollagher M."/>
            <person name="Yates R."/>
            <person name="Dilworth M."/>
            <person name="Howieson J."/>
        </authorList>
    </citation>
    <scope>NUCLEOTIDE SEQUENCE [LARGE SCALE GENOMIC DNA]</scope>
    <source>
        <strain evidence="1 2">WSM419</strain>
    </source>
</reference>
<evidence type="ECO:0000313" key="2">
    <source>
        <dbReference type="Proteomes" id="UP000001108"/>
    </source>
</evidence>
<dbReference type="EMBL" id="CP000738">
    <property type="protein sequence ID" value="ABR60194.1"/>
    <property type="molecule type" value="Genomic_DNA"/>
</dbReference>
<dbReference type="RefSeq" id="WP_011975504.1">
    <property type="nucleotide sequence ID" value="NC_009636.1"/>
</dbReference>
<dbReference type="KEGG" id="smd:Smed_1344"/>
<dbReference type="AlphaFoldDB" id="A6U964"/>
<dbReference type="HOGENOM" id="CLU_2247907_0_0_5"/>
<organism evidence="1 2">
    <name type="scientific">Sinorhizobium medicae (strain WSM419)</name>
    <name type="common">Ensifer medicae</name>
    <dbReference type="NCBI Taxonomy" id="366394"/>
    <lineage>
        <taxon>Bacteria</taxon>
        <taxon>Pseudomonadati</taxon>
        <taxon>Pseudomonadota</taxon>
        <taxon>Alphaproteobacteria</taxon>
        <taxon>Hyphomicrobiales</taxon>
        <taxon>Rhizobiaceae</taxon>
        <taxon>Sinorhizobium/Ensifer group</taxon>
        <taxon>Sinorhizobium</taxon>
    </lineage>
</organism>
<reference evidence="2" key="1">
    <citation type="submission" date="2007-06" db="EMBL/GenBank/DDBJ databases">
        <title>Complete sequence of Sinorhizobium medicae WSM419 chromosome.</title>
        <authorList>
            <consortium name="US DOE Joint Genome Institute"/>
            <person name="Copeland A."/>
            <person name="Lucas S."/>
            <person name="Lapidus A."/>
            <person name="Barry K."/>
            <person name="Glavina del Rio T."/>
            <person name="Dalin E."/>
            <person name="Tice H."/>
            <person name="Pitluck S."/>
            <person name="Chain P."/>
            <person name="Malfatti S."/>
            <person name="Shin M."/>
            <person name="Vergez L."/>
            <person name="Schmutz J."/>
            <person name="Larimer F."/>
            <person name="Land M."/>
            <person name="Hauser L."/>
            <person name="Kyrpides N."/>
            <person name="Mikhailova N."/>
            <person name="Reeve W.G."/>
            <person name="Richardson P."/>
        </authorList>
    </citation>
    <scope>NUCLEOTIDE SEQUENCE [LARGE SCALE GENOMIC DNA]</scope>
    <source>
        <strain evidence="2">WSM419</strain>
    </source>
</reference>
<proteinExistence type="predicted"/>
<evidence type="ECO:0000313" key="1">
    <source>
        <dbReference type="EMBL" id="ABR60194.1"/>
    </source>
</evidence>
<dbReference type="OrthoDB" id="8421693at2"/>
<accession>A6U964</accession>